<dbReference type="PANTHER" id="PTHR16305">
    <property type="entry name" value="TESTICULAR SOLUBLE ADENYLYL CYCLASE"/>
    <property type="match status" value="1"/>
</dbReference>
<organism evidence="4 5">
    <name type="scientific">candidate division WOR_3 bacterium SM23_42</name>
    <dbReference type="NCBI Taxonomy" id="1703779"/>
    <lineage>
        <taxon>Bacteria</taxon>
        <taxon>Bacteria division WOR-3</taxon>
    </lineage>
</organism>
<dbReference type="STRING" id="1703779.AMJ83_09330"/>
<evidence type="ECO:0000313" key="5">
    <source>
        <dbReference type="Proteomes" id="UP000051373"/>
    </source>
</evidence>
<dbReference type="EMBL" id="LJUJ01000022">
    <property type="protein sequence ID" value="KPK62946.1"/>
    <property type="molecule type" value="Genomic_DNA"/>
</dbReference>
<dbReference type="GO" id="GO:0005737">
    <property type="term" value="C:cytoplasm"/>
    <property type="evidence" value="ECO:0007669"/>
    <property type="project" value="TreeGrafter"/>
</dbReference>
<keyword evidence="1" id="KW-0547">Nucleotide-binding</keyword>
<dbReference type="Gene3D" id="3.30.70.1230">
    <property type="entry name" value="Nucleotide cyclase"/>
    <property type="match status" value="1"/>
</dbReference>
<sequence>MNVLSKQLDATLLLTGVRNFARIVNILTLTEAHAFLADCTQVIIDAAVRYRGSLINTSGDRLHFMFGDPATEFDNPRHAIKCALSIQNTADEISVKWRHALNFLVEIDVGISTGTILVGQVGTASRKQYIPIGKKVTLATQLAHLCQQYNVNVLLDSNTYDKTKDYFTFRKVADRLVLGFTERIDMYTPISGLT</sequence>
<gene>
    <name evidence="4" type="ORF">AMJ83_09330</name>
</gene>
<dbReference type="Pfam" id="PF00211">
    <property type="entry name" value="Guanylate_cyc"/>
    <property type="match status" value="1"/>
</dbReference>
<evidence type="ECO:0000256" key="1">
    <source>
        <dbReference type="ARBA" id="ARBA00022741"/>
    </source>
</evidence>
<dbReference type="InterPro" id="IPR029787">
    <property type="entry name" value="Nucleotide_cyclase"/>
</dbReference>
<dbReference type="SUPFAM" id="SSF55073">
    <property type="entry name" value="Nucleotide cyclase"/>
    <property type="match status" value="1"/>
</dbReference>
<dbReference type="GO" id="GO:0004016">
    <property type="term" value="F:adenylate cyclase activity"/>
    <property type="evidence" value="ECO:0007669"/>
    <property type="project" value="TreeGrafter"/>
</dbReference>
<evidence type="ECO:0000256" key="2">
    <source>
        <dbReference type="ARBA" id="ARBA00022840"/>
    </source>
</evidence>
<dbReference type="Proteomes" id="UP000051373">
    <property type="component" value="Unassembled WGS sequence"/>
</dbReference>
<accession>A0A0S8FS45</accession>
<keyword evidence="2" id="KW-0067">ATP-binding</keyword>
<evidence type="ECO:0000313" key="4">
    <source>
        <dbReference type="EMBL" id="KPK62946.1"/>
    </source>
</evidence>
<protein>
    <recommendedName>
        <fullName evidence="3">Guanylate cyclase domain-containing protein</fullName>
    </recommendedName>
</protein>
<proteinExistence type="predicted"/>
<feature type="domain" description="Guanylate cyclase" evidence="3">
    <location>
        <begin position="11"/>
        <end position="143"/>
    </location>
</feature>
<dbReference type="GO" id="GO:0005524">
    <property type="term" value="F:ATP binding"/>
    <property type="evidence" value="ECO:0007669"/>
    <property type="project" value="UniProtKB-KW"/>
</dbReference>
<dbReference type="PROSITE" id="PS50125">
    <property type="entry name" value="GUANYLATE_CYCLASE_2"/>
    <property type="match status" value="1"/>
</dbReference>
<dbReference type="PANTHER" id="PTHR16305:SF35">
    <property type="entry name" value="TRANSCRIPTIONAL ACTIVATOR DOMAIN"/>
    <property type="match status" value="1"/>
</dbReference>
<comment type="caution">
    <text evidence="4">The sequence shown here is derived from an EMBL/GenBank/DDBJ whole genome shotgun (WGS) entry which is preliminary data.</text>
</comment>
<name>A0A0S8FS45_UNCW3</name>
<evidence type="ECO:0000259" key="3">
    <source>
        <dbReference type="PROSITE" id="PS50125"/>
    </source>
</evidence>
<dbReference type="InterPro" id="IPR001054">
    <property type="entry name" value="A/G_cyclase"/>
</dbReference>
<dbReference type="GO" id="GO:0009190">
    <property type="term" value="P:cyclic nucleotide biosynthetic process"/>
    <property type="evidence" value="ECO:0007669"/>
    <property type="project" value="InterPro"/>
</dbReference>
<dbReference type="GO" id="GO:0035556">
    <property type="term" value="P:intracellular signal transduction"/>
    <property type="evidence" value="ECO:0007669"/>
    <property type="project" value="InterPro"/>
</dbReference>
<reference evidence="4 5" key="1">
    <citation type="journal article" date="2015" name="Microbiome">
        <title>Genomic resolution of linkages in carbon, nitrogen, and sulfur cycling among widespread estuary sediment bacteria.</title>
        <authorList>
            <person name="Baker B.J."/>
            <person name="Lazar C.S."/>
            <person name="Teske A.P."/>
            <person name="Dick G.J."/>
        </authorList>
    </citation>
    <scope>NUCLEOTIDE SEQUENCE [LARGE SCALE GENOMIC DNA]</scope>
    <source>
        <strain evidence="4">SM23_42</strain>
    </source>
</reference>
<dbReference type="AlphaFoldDB" id="A0A0S8FS45"/>